<evidence type="ECO:0000313" key="10">
    <source>
        <dbReference type="EMBL" id="MDT0497315.1"/>
    </source>
</evidence>
<keyword evidence="4 8" id="KW-1133">Transmembrane helix</keyword>
<evidence type="ECO:0000256" key="6">
    <source>
        <dbReference type="ARBA" id="ARBA00023136"/>
    </source>
</evidence>
<dbReference type="PANTHER" id="PTHR42682:SF4">
    <property type="entry name" value="NADH-UBIQUINONE_PLASTOQUINONE"/>
    <property type="match status" value="1"/>
</dbReference>
<feature type="transmembrane region" description="Helical" evidence="8">
    <location>
        <begin position="372"/>
        <end position="391"/>
    </location>
</feature>
<evidence type="ECO:0000256" key="1">
    <source>
        <dbReference type="ARBA" id="ARBA00004651"/>
    </source>
</evidence>
<feature type="transmembrane region" description="Helical" evidence="8">
    <location>
        <begin position="412"/>
        <end position="431"/>
    </location>
</feature>
<dbReference type="EMBL" id="JAVRIC010000009">
    <property type="protein sequence ID" value="MDT0497315.1"/>
    <property type="molecule type" value="Genomic_DNA"/>
</dbReference>
<protein>
    <submittedName>
        <fullName evidence="10">Na(+)/H(+) antiporter subunit D</fullName>
    </submittedName>
</protein>
<feature type="transmembrane region" description="Helical" evidence="8">
    <location>
        <begin position="212"/>
        <end position="235"/>
    </location>
</feature>
<dbReference type="PRINTS" id="PR01437">
    <property type="entry name" value="NUOXDRDTASE4"/>
</dbReference>
<dbReference type="InterPro" id="IPR052175">
    <property type="entry name" value="ComplexI-like_HydComp"/>
</dbReference>
<comment type="subcellular location">
    <subcellularLocation>
        <location evidence="1">Cell membrane</location>
        <topology evidence="1">Multi-pass membrane protein</topology>
    </subcellularLocation>
    <subcellularLocation>
        <location evidence="7">Membrane</location>
        <topology evidence="7">Multi-pass membrane protein</topology>
    </subcellularLocation>
</comment>
<feature type="transmembrane region" description="Helical" evidence="8">
    <location>
        <begin position="185"/>
        <end position="205"/>
    </location>
</feature>
<feature type="transmembrane region" description="Helical" evidence="8">
    <location>
        <begin position="68"/>
        <end position="88"/>
    </location>
</feature>
<feature type="transmembrane region" description="Helical" evidence="8">
    <location>
        <begin position="6"/>
        <end position="22"/>
    </location>
</feature>
<keyword evidence="11" id="KW-1185">Reference proteome</keyword>
<feature type="transmembrane region" description="Helical" evidence="8">
    <location>
        <begin position="547"/>
        <end position="565"/>
    </location>
</feature>
<dbReference type="Proteomes" id="UP001254608">
    <property type="component" value="Unassembled WGS sequence"/>
</dbReference>
<feature type="transmembrane region" description="Helical" evidence="8">
    <location>
        <begin position="332"/>
        <end position="352"/>
    </location>
</feature>
<evidence type="ECO:0000256" key="8">
    <source>
        <dbReference type="SAM" id="Phobius"/>
    </source>
</evidence>
<evidence type="ECO:0000256" key="3">
    <source>
        <dbReference type="ARBA" id="ARBA00022692"/>
    </source>
</evidence>
<organism evidence="10 11">
    <name type="scientific">Banduia mediterranea</name>
    <dbReference type="NCBI Taxonomy" id="3075609"/>
    <lineage>
        <taxon>Bacteria</taxon>
        <taxon>Pseudomonadati</taxon>
        <taxon>Pseudomonadota</taxon>
        <taxon>Gammaproteobacteria</taxon>
        <taxon>Nevskiales</taxon>
        <taxon>Algiphilaceae</taxon>
        <taxon>Banduia</taxon>
    </lineage>
</organism>
<evidence type="ECO:0000256" key="7">
    <source>
        <dbReference type="RuleBase" id="RU000320"/>
    </source>
</evidence>
<dbReference type="InterPro" id="IPR003918">
    <property type="entry name" value="NADH_UbQ_OxRdtase"/>
</dbReference>
<dbReference type="RefSeq" id="WP_311364709.1">
    <property type="nucleotide sequence ID" value="NZ_JAVRIC010000009.1"/>
</dbReference>
<sequence length="568" mass="61220">MTEWWANPALLLIFGGLLLPLLGPLPRRIMSLALPAASLVLLCCLPDGESGRAVLFGLDLVTLRVDKLAFIFALIFHIAALISAVYAWHLRDVLQHASTLVYAGAAVGAVLAGDLITMLLHWELTAISSVFLIWARRTERAYHVGMRYLLVQAGAGVLLLSGIVMRYTATGDLAFERMTLDEPGSLMMLVAIGVKCAFPLLHNWLQDAYPEATVTGTVVLSIFTTKLAVYALARGFAGTEILIWIGAAMTLFPIFFAVIENDLRRVLSYSLNNQLGFMVCGIGIGTDLAINGAAAHAFAHIIYKSLLFMAMGAVLYRVGTVKASELGGLYKSMPWTAGLCIVGSVSISAFPLTSGFVTKSMILSAAGEEHLWLPWLILLFASAGVLDHSGIKIPFFSFFAHDSGKRCQEAPSNMLLAMGAAAFLCIGIGVYPQPLYDLLPYAVAYSPYTAGHVITQLQLLLFAAAGFAFLYRRGWYPPEIRSLNLDSDWIYRRAAPALVGVALRGLDRLGAAWQGLLGDLARRSLAMVGQVQRHGAGLIGHQSTGSITAWVTGALAVLLMLSFLLGRS</sequence>
<feature type="domain" description="NADH:quinone oxidoreductase/Mrp antiporter transmembrane" evidence="9">
    <location>
        <begin position="112"/>
        <end position="382"/>
    </location>
</feature>
<feature type="transmembrane region" description="Helical" evidence="8">
    <location>
        <begin position="301"/>
        <end position="320"/>
    </location>
</feature>
<gene>
    <name evidence="10" type="ORF">RM530_08045</name>
</gene>
<feature type="transmembrane region" description="Helical" evidence="8">
    <location>
        <begin position="147"/>
        <end position="165"/>
    </location>
</feature>
<feature type="transmembrane region" description="Helical" evidence="8">
    <location>
        <begin position="451"/>
        <end position="471"/>
    </location>
</feature>
<name>A0ABU2WHG8_9GAMM</name>
<feature type="transmembrane region" description="Helical" evidence="8">
    <location>
        <begin position="275"/>
        <end position="295"/>
    </location>
</feature>
<keyword evidence="2" id="KW-1003">Cell membrane</keyword>
<evidence type="ECO:0000259" key="9">
    <source>
        <dbReference type="Pfam" id="PF00361"/>
    </source>
</evidence>
<dbReference type="PANTHER" id="PTHR42682">
    <property type="entry name" value="HYDROGENASE-4 COMPONENT F"/>
    <property type="match status" value="1"/>
</dbReference>
<keyword evidence="6 8" id="KW-0472">Membrane</keyword>
<evidence type="ECO:0000313" key="11">
    <source>
        <dbReference type="Proteomes" id="UP001254608"/>
    </source>
</evidence>
<feature type="transmembrane region" description="Helical" evidence="8">
    <location>
        <begin position="93"/>
        <end position="112"/>
    </location>
</feature>
<keyword evidence="5" id="KW-0560">Oxidoreductase</keyword>
<comment type="caution">
    <text evidence="10">The sequence shown here is derived from an EMBL/GenBank/DDBJ whole genome shotgun (WGS) entry which is preliminary data.</text>
</comment>
<reference evidence="10 11" key="1">
    <citation type="submission" date="2023-09" db="EMBL/GenBank/DDBJ databases">
        <authorList>
            <person name="Rey-Velasco X."/>
        </authorList>
    </citation>
    <scope>NUCLEOTIDE SEQUENCE [LARGE SCALE GENOMIC DNA]</scope>
    <source>
        <strain evidence="10 11">W345</strain>
    </source>
</reference>
<dbReference type="NCBIfam" id="NF009310">
    <property type="entry name" value="PRK12668.1"/>
    <property type="match status" value="1"/>
</dbReference>
<evidence type="ECO:0000256" key="5">
    <source>
        <dbReference type="ARBA" id="ARBA00023002"/>
    </source>
</evidence>
<proteinExistence type="predicted"/>
<dbReference type="Pfam" id="PF00361">
    <property type="entry name" value="Proton_antipo_M"/>
    <property type="match status" value="1"/>
</dbReference>
<accession>A0ABU2WHG8</accession>
<evidence type="ECO:0000256" key="4">
    <source>
        <dbReference type="ARBA" id="ARBA00022989"/>
    </source>
</evidence>
<feature type="transmembrane region" description="Helical" evidence="8">
    <location>
        <begin position="241"/>
        <end position="263"/>
    </location>
</feature>
<keyword evidence="3 7" id="KW-0812">Transmembrane</keyword>
<dbReference type="InterPro" id="IPR001750">
    <property type="entry name" value="ND/Mrp_TM"/>
</dbReference>
<evidence type="ECO:0000256" key="2">
    <source>
        <dbReference type="ARBA" id="ARBA00022475"/>
    </source>
</evidence>